<dbReference type="PANTHER" id="PTHR30462:SF0">
    <property type="entry name" value="INTERMEMBRANE TRANSPORT PROTEIN YEBT"/>
    <property type="match status" value="1"/>
</dbReference>
<evidence type="ECO:0000313" key="10">
    <source>
        <dbReference type="EMBL" id="GHB91848.1"/>
    </source>
</evidence>
<dbReference type="Pfam" id="PF02470">
    <property type="entry name" value="MlaD"/>
    <property type="match status" value="2"/>
</dbReference>
<accession>A0A8J3GBL1</accession>
<evidence type="ECO:0000256" key="2">
    <source>
        <dbReference type="ARBA" id="ARBA00022475"/>
    </source>
</evidence>
<comment type="subcellular location">
    <subcellularLocation>
        <location evidence="1">Cell inner membrane</location>
    </subcellularLocation>
</comment>
<evidence type="ECO:0000256" key="4">
    <source>
        <dbReference type="ARBA" id="ARBA00022692"/>
    </source>
</evidence>
<evidence type="ECO:0000256" key="1">
    <source>
        <dbReference type="ARBA" id="ARBA00004533"/>
    </source>
</evidence>
<dbReference type="GO" id="GO:0005886">
    <property type="term" value="C:plasma membrane"/>
    <property type="evidence" value="ECO:0007669"/>
    <property type="project" value="UniProtKB-SubCell"/>
</dbReference>
<keyword evidence="6 8" id="KW-0472">Membrane</keyword>
<evidence type="ECO:0000259" key="9">
    <source>
        <dbReference type="Pfam" id="PF02470"/>
    </source>
</evidence>
<keyword evidence="3" id="KW-0997">Cell inner membrane</keyword>
<dbReference type="Proteomes" id="UP000642829">
    <property type="component" value="Unassembled WGS sequence"/>
</dbReference>
<feature type="transmembrane region" description="Helical" evidence="8">
    <location>
        <begin position="20"/>
        <end position="39"/>
    </location>
</feature>
<dbReference type="InterPro" id="IPR051800">
    <property type="entry name" value="PqiA-PqiB_transport"/>
</dbReference>
<gene>
    <name evidence="10" type="ORF">GCM10007047_03440</name>
</gene>
<sequence>MDNQNKDSLPEVVVTKHSGFSIIWVVPIIALLVAGWLIYNSYSKRGPDITITFQDGSGLVAGKTEIQYRGVKVGMVEKVHLDEKLSQVVLSARLDKSAAGLATNGSSYWVVRPQIGLGGVRGLDTLLSGPYIGVSPGKESTPAKSFIGLPEQPPAGPNEPGLNIILQAEKLGSLTDGDPVYYREFQIGEVDQVYLSSDSRSVHAHIHIKAEYEPLIRENTRFWNASGIGMSLGLFGAKINTESLSSILSGGVALATPNNDNMGPPATDGTVFKLYDDPEDDWADWSPDIPLTIPDVELPITANASPAAISISSQKDSNTVSQPAGTDKISDESTNSPPKTLPVGPPGRHQ</sequence>
<organism evidence="10 11">
    <name type="scientific">Cerasicoccus arenae</name>
    <dbReference type="NCBI Taxonomy" id="424488"/>
    <lineage>
        <taxon>Bacteria</taxon>
        <taxon>Pseudomonadati</taxon>
        <taxon>Verrucomicrobiota</taxon>
        <taxon>Opitutia</taxon>
        <taxon>Puniceicoccales</taxon>
        <taxon>Cerasicoccaceae</taxon>
        <taxon>Cerasicoccus</taxon>
    </lineage>
</organism>
<reference evidence="10" key="2">
    <citation type="submission" date="2020-09" db="EMBL/GenBank/DDBJ databases">
        <authorList>
            <person name="Sun Q."/>
            <person name="Kim S."/>
        </authorList>
    </citation>
    <scope>NUCLEOTIDE SEQUENCE</scope>
    <source>
        <strain evidence="10">KCTC 12870</strain>
    </source>
</reference>
<keyword evidence="2" id="KW-1003">Cell membrane</keyword>
<dbReference type="AlphaFoldDB" id="A0A8J3GBL1"/>
<feature type="domain" description="Mce/MlaD" evidence="9">
    <location>
        <begin position="46"/>
        <end position="137"/>
    </location>
</feature>
<evidence type="ECO:0000256" key="7">
    <source>
        <dbReference type="SAM" id="MobiDB-lite"/>
    </source>
</evidence>
<evidence type="ECO:0000256" key="8">
    <source>
        <dbReference type="SAM" id="Phobius"/>
    </source>
</evidence>
<feature type="region of interest" description="Disordered" evidence="7">
    <location>
        <begin position="308"/>
        <end position="350"/>
    </location>
</feature>
<evidence type="ECO:0000256" key="6">
    <source>
        <dbReference type="ARBA" id="ARBA00023136"/>
    </source>
</evidence>
<protein>
    <recommendedName>
        <fullName evidence="9">Mce/MlaD domain-containing protein</fullName>
    </recommendedName>
</protein>
<proteinExistence type="predicted"/>
<feature type="domain" description="Mce/MlaD" evidence="9">
    <location>
        <begin position="162"/>
        <end position="221"/>
    </location>
</feature>
<evidence type="ECO:0000313" key="11">
    <source>
        <dbReference type="Proteomes" id="UP000642829"/>
    </source>
</evidence>
<keyword evidence="4 8" id="KW-0812">Transmembrane</keyword>
<feature type="compositionally biased region" description="Polar residues" evidence="7">
    <location>
        <begin position="314"/>
        <end position="324"/>
    </location>
</feature>
<evidence type="ECO:0000256" key="5">
    <source>
        <dbReference type="ARBA" id="ARBA00022989"/>
    </source>
</evidence>
<feature type="compositionally biased region" description="Pro residues" evidence="7">
    <location>
        <begin position="339"/>
        <end position="350"/>
    </location>
</feature>
<dbReference type="PANTHER" id="PTHR30462">
    <property type="entry name" value="INTERMEMBRANE TRANSPORT PROTEIN PQIB-RELATED"/>
    <property type="match status" value="1"/>
</dbReference>
<reference evidence="10" key="1">
    <citation type="journal article" date="2014" name="Int. J. Syst. Evol. Microbiol.">
        <title>Complete genome sequence of Corynebacterium casei LMG S-19264T (=DSM 44701T), isolated from a smear-ripened cheese.</title>
        <authorList>
            <consortium name="US DOE Joint Genome Institute (JGI-PGF)"/>
            <person name="Walter F."/>
            <person name="Albersmeier A."/>
            <person name="Kalinowski J."/>
            <person name="Ruckert C."/>
        </authorList>
    </citation>
    <scope>NUCLEOTIDE SEQUENCE</scope>
    <source>
        <strain evidence="10">KCTC 12870</strain>
    </source>
</reference>
<comment type="caution">
    <text evidence="10">The sequence shown here is derived from an EMBL/GenBank/DDBJ whole genome shotgun (WGS) entry which is preliminary data.</text>
</comment>
<name>A0A8J3GBL1_9BACT</name>
<evidence type="ECO:0000256" key="3">
    <source>
        <dbReference type="ARBA" id="ARBA00022519"/>
    </source>
</evidence>
<keyword evidence="11" id="KW-1185">Reference proteome</keyword>
<dbReference type="InterPro" id="IPR003399">
    <property type="entry name" value="Mce/MlaD"/>
</dbReference>
<keyword evidence="5 8" id="KW-1133">Transmembrane helix</keyword>
<dbReference type="RefSeq" id="WP_189511235.1">
    <property type="nucleotide sequence ID" value="NZ_BMXG01000002.1"/>
</dbReference>
<dbReference type="EMBL" id="BMXG01000002">
    <property type="protein sequence ID" value="GHB91848.1"/>
    <property type="molecule type" value="Genomic_DNA"/>
</dbReference>